<dbReference type="EMBL" id="CH474078">
    <property type="protein sequence ID" value="EDL83823.1"/>
    <property type="molecule type" value="Genomic_DNA"/>
</dbReference>
<evidence type="ECO:0000313" key="1">
    <source>
        <dbReference type="EMBL" id="EDL83823.1"/>
    </source>
</evidence>
<evidence type="ECO:0000313" key="2">
    <source>
        <dbReference type="Proteomes" id="UP000234681"/>
    </source>
</evidence>
<protein>
    <submittedName>
        <fullName evidence="1">RCG22896</fullName>
    </submittedName>
</protein>
<name>A6KP73_RAT</name>
<organism evidence="1 2">
    <name type="scientific">Rattus norvegicus</name>
    <name type="common">Rat</name>
    <dbReference type="NCBI Taxonomy" id="10116"/>
    <lineage>
        <taxon>Eukaryota</taxon>
        <taxon>Metazoa</taxon>
        <taxon>Chordata</taxon>
        <taxon>Craniata</taxon>
        <taxon>Vertebrata</taxon>
        <taxon>Euteleostomi</taxon>
        <taxon>Mammalia</taxon>
        <taxon>Eutheria</taxon>
        <taxon>Euarchontoglires</taxon>
        <taxon>Glires</taxon>
        <taxon>Rodentia</taxon>
        <taxon>Myomorpha</taxon>
        <taxon>Muroidea</taxon>
        <taxon>Muridae</taxon>
        <taxon>Murinae</taxon>
        <taxon>Rattus</taxon>
    </lineage>
</organism>
<dbReference type="Proteomes" id="UP000234681">
    <property type="component" value="Chromosome X"/>
</dbReference>
<gene>
    <name evidence="1" type="ORF">rCG_22896</name>
</gene>
<accession>A6KP73</accession>
<sequence length="80" mass="9008">MQQGQTVTVQSQSATRISCHFPLAHILSPSKELGAERQQKSISFLPSMPHGQPAQFQSRMSSSQGQRCCVHWFSFVDFVR</sequence>
<proteinExistence type="predicted"/>
<reference evidence="2" key="1">
    <citation type="submission" date="2005-09" db="EMBL/GenBank/DDBJ databases">
        <authorList>
            <person name="Mural R.J."/>
            <person name="Li P.W."/>
            <person name="Adams M.D."/>
            <person name="Amanatides P.G."/>
            <person name="Baden-Tillson H."/>
            <person name="Barnstead M."/>
            <person name="Chin S.H."/>
            <person name="Dew I."/>
            <person name="Evans C.A."/>
            <person name="Ferriera S."/>
            <person name="Flanigan M."/>
            <person name="Fosler C."/>
            <person name="Glodek A."/>
            <person name="Gu Z."/>
            <person name="Holt R.A."/>
            <person name="Jennings D."/>
            <person name="Kraft C.L."/>
            <person name="Lu F."/>
            <person name="Nguyen T."/>
            <person name="Nusskern D.R."/>
            <person name="Pfannkoch C.M."/>
            <person name="Sitter C."/>
            <person name="Sutton G.G."/>
            <person name="Venter J.C."/>
            <person name="Wang Z."/>
            <person name="Woodage T."/>
            <person name="Zheng X.H."/>
            <person name="Zhong F."/>
        </authorList>
    </citation>
    <scope>NUCLEOTIDE SEQUENCE [LARGE SCALE GENOMIC DNA]</scope>
    <source>
        <strain>BN</strain>
        <strain evidence="2">Sprague-Dawley</strain>
    </source>
</reference>
<dbReference type="AlphaFoldDB" id="A6KP73"/>